<accession>A0A154BU14</accession>
<proteinExistence type="predicted"/>
<comment type="caution">
    <text evidence="1">The sequence shown here is derived from an EMBL/GenBank/DDBJ whole genome shotgun (WGS) entry which is preliminary data.</text>
</comment>
<sequence length="84" mass="9809">MSRGSLLFIFWGRFLDFPVHLPTLMPNKNTVYKWVQQYSEDPEQAFQGSGSNCFQMITRLLLLKVEQVKEINGVINIVYIRRTG</sequence>
<keyword evidence="2" id="KW-1185">Reference proteome</keyword>
<dbReference type="EMBL" id="LSGP01000013">
    <property type="protein sequence ID" value="KYZ77365.1"/>
    <property type="molecule type" value="Genomic_DNA"/>
</dbReference>
<evidence type="ECO:0000313" key="1">
    <source>
        <dbReference type="EMBL" id="KYZ77365.1"/>
    </source>
</evidence>
<evidence type="ECO:0000313" key="2">
    <source>
        <dbReference type="Proteomes" id="UP000076268"/>
    </source>
</evidence>
<dbReference type="Proteomes" id="UP000076268">
    <property type="component" value="Unassembled WGS sequence"/>
</dbReference>
<organism evidence="1 2">
    <name type="scientific">Anaerosporomusa subterranea</name>
    <dbReference type="NCBI Taxonomy" id="1794912"/>
    <lineage>
        <taxon>Bacteria</taxon>
        <taxon>Bacillati</taxon>
        <taxon>Bacillota</taxon>
        <taxon>Negativicutes</taxon>
        <taxon>Acetonemataceae</taxon>
        <taxon>Anaerosporomusa</taxon>
    </lineage>
</organism>
<gene>
    <name evidence="1" type="ORF">AXX12_04370</name>
</gene>
<protein>
    <submittedName>
        <fullName evidence="1">Uncharacterized protein</fullName>
    </submittedName>
</protein>
<dbReference type="AlphaFoldDB" id="A0A154BU14"/>
<reference evidence="1 2" key="1">
    <citation type="submission" date="2016-02" db="EMBL/GenBank/DDBJ databases">
        <title>Anaerosporomusa subterraneum gen. nov., sp. nov., a spore-forming obligate anaerobe isolated from saprolite.</title>
        <authorList>
            <person name="Choi J.K."/>
            <person name="Shah M."/>
            <person name="Yee N."/>
        </authorList>
    </citation>
    <scope>NUCLEOTIDE SEQUENCE [LARGE SCALE GENOMIC DNA]</scope>
    <source>
        <strain evidence="1 2">RU4</strain>
    </source>
</reference>
<name>A0A154BU14_ANASB</name>